<evidence type="ECO:0000256" key="2">
    <source>
        <dbReference type="SAM" id="Phobius"/>
    </source>
</evidence>
<dbReference type="Pfam" id="PF07501">
    <property type="entry name" value="G5"/>
    <property type="match status" value="1"/>
</dbReference>
<dbReference type="GO" id="GO:0004553">
    <property type="term" value="F:hydrolase activity, hydrolyzing O-glycosyl compounds"/>
    <property type="evidence" value="ECO:0007669"/>
    <property type="project" value="InterPro"/>
</dbReference>
<dbReference type="SMART" id="SM01208">
    <property type="entry name" value="G5"/>
    <property type="match status" value="1"/>
</dbReference>
<dbReference type="Pfam" id="PF03990">
    <property type="entry name" value="DUF348"/>
    <property type="match status" value="3"/>
</dbReference>
<dbReference type="OrthoDB" id="9798935at2"/>
<keyword evidence="2" id="KW-0472">Membrane</keyword>
<dbReference type="InterPro" id="IPR007137">
    <property type="entry name" value="DUF348"/>
</dbReference>
<dbReference type="SUPFAM" id="SSF50685">
    <property type="entry name" value="Barwin-like endoglucanases"/>
    <property type="match status" value="1"/>
</dbReference>
<dbReference type="eggNOG" id="COG3583">
    <property type="taxonomic scope" value="Bacteria"/>
</dbReference>
<dbReference type="InterPro" id="IPR059180">
    <property type="entry name" value="3D_YorM"/>
</dbReference>
<dbReference type="Gene3D" id="2.20.230.10">
    <property type="entry name" value="Resuscitation-promoting factor rpfb"/>
    <property type="match status" value="1"/>
</dbReference>
<dbReference type="PROSITE" id="PS51109">
    <property type="entry name" value="G5"/>
    <property type="match status" value="1"/>
</dbReference>
<keyword evidence="2" id="KW-0812">Transmembrane</keyword>
<keyword evidence="5" id="KW-1185">Reference proteome</keyword>
<reference evidence="5" key="1">
    <citation type="submission" date="2012-02" db="EMBL/GenBank/DDBJ databases">
        <title>Complete sequence of Desulfitobacterium dichloroeliminans LMG P-21439.</title>
        <authorList>
            <person name="Lucas S."/>
            <person name="Han J."/>
            <person name="Lapidus A."/>
            <person name="Cheng J.-F."/>
            <person name="Goodwin L."/>
            <person name="Pitluck S."/>
            <person name="Peters L."/>
            <person name="Ovchinnikova G."/>
            <person name="Teshima H."/>
            <person name="Detter J.C."/>
            <person name="Han C."/>
            <person name="Tapia R."/>
            <person name="Land M."/>
            <person name="Hauser L."/>
            <person name="Kyrpides N."/>
            <person name="Ivanova N."/>
            <person name="Pagani I."/>
            <person name="Kruse T."/>
            <person name="de Vos W.M."/>
            <person name="Boon N."/>
            <person name="Smidt H."/>
            <person name="Woyke T."/>
        </authorList>
    </citation>
    <scope>NUCLEOTIDE SEQUENCE [LARGE SCALE GENOMIC DNA]</scope>
    <source>
        <strain evidence="5">LMG P-21439 / DCA1</strain>
    </source>
</reference>
<dbReference type="InterPro" id="IPR051933">
    <property type="entry name" value="Resuscitation_pf_RpfB"/>
</dbReference>
<dbReference type="Gene3D" id="2.40.40.10">
    <property type="entry name" value="RlpA-like domain"/>
    <property type="match status" value="1"/>
</dbReference>
<keyword evidence="1" id="KW-0732">Signal</keyword>
<accession>L0F4M8</accession>
<dbReference type="InterPro" id="IPR011098">
    <property type="entry name" value="G5_dom"/>
</dbReference>
<dbReference type="HOGENOM" id="CLU_036884_0_1_9"/>
<dbReference type="PANTHER" id="PTHR39160:SF4">
    <property type="entry name" value="RESUSCITATION-PROMOTING FACTOR RPFB"/>
    <property type="match status" value="1"/>
</dbReference>
<dbReference type="KEGG" id="ddl:Desdi_0038"/>
<dbReference type="eggNOG" id="COG3584">
    <property type="taxonomic scope" value="Bacteria"/>
</dbReference>
<evidence type="ECO:0000313" key="4">
    <source>
        <dbReference type="EMBL" id="AGA67611.1"/>
    </source>
</evidence>
<evidence type="ECO:0000259" key="3">
    <source>
        <dbReference type="PROSITE" id="PS51109"/>
    </source>
</evidence>
<dbReference type="Proteomes" id="UP000010797">
    <property type="component" value="Chromosome"/>
</dbReference>
<evidence type="ECO:0000256" key="1">
    <source>
        <dbReference type="ARBA" id="ARBA00022729"/>
    </source>
</evidence>
<feature type="domain" description="G5" evidence="3">
    <location>
        <begin position="212"/>
        <end position="292"/>
    </location>
</feature>
<dbReference type="InterPro" id="IPR010611">
    <property type="entry name" value="3D_dom"/>
</dbReference>
<name>L0F4M8_DESDL</name>
<gene>
    <name evidence="4" type="ordered locus">Desdi_0038</name>
</gene>
<evidence type="ECO:0000313" key="5">
    <source>
        <dbReference type="Proteomes" id="UP000010797"/>
    </source>
</evidence>
<protein>
    <recommendedName>
        <fullName evidence="3">G5 domain-containing protein</fullName>
    </recommendedName>
</protein>
<dbReference type="RefSeq" id="WP_015260618.1">
    <property type="nucleotide sequence ID" value="NC_019903.1"/>
</dbReference>
<dbReference type="CDD" id="cd14667">
    <property type="entry name" value="3D_containing_proteins"/>
    <property type="match status" value="1"/>
</dbReference>
<proteinExistence type="predicted"/>
<keyword evidence="2" id="KW-1133">Transmembrane helix</keyword>
<dbReference type="EMBL" id="CP003344">
    <property type="protein sequence ID" value="AGA67611.1"/>
    <property type="molecule type" value="Genomic_DNA"/>
</dbReference>
<dbReference type="Pfam" id="PF06725">
    <property type="entry name" value="3D"/>
    <property type="match status" value="1"/>
</dbReference>
<sequence length="389" mass="42588">MLEKTRTSVFSLVRSSRKAQISVTLLTVAFIVASVFLLKAETITVEIDGGKQSLTTLHSSVGKALERSKLGIYPEDIVEPNRDTLVSKGLEVKITRSIPIELTVDGQLYSVRTTAPTVGASLEDLSNRLGLNLKVTDEVNIDRESIMVADAKLEVRRAVPIKVQVDAQEIDTYLAPRTVEEALEKLEIVLGEKDKVSLPMNHVLEAEDEIRVVRVEEKVETIKSEVPFQTVAQTADFPVGLPDRIVTRGASGEHEQVVKITLEDGKEVSRQVLRQEVLRAPVTQVVSRGSQTKVSRGGQTFEFKRAYLMRATAYSGGGITATGHNVRYGVIAVDPRVIPLGTEVYVEGYGEATALDTGGAIKGNRVDLYMNTEAAAWTWGVRSVVVYVK</sequence>
<dbReference type="PANTHER" id="PTHR39160">
    <property type="entry name" value="CELL WALL-BINDING PROTEIN YOCH"/>
    <property type="match status" value="1"/>
</dbReference>
<dbReference type="STRING" id="871963.Desdi_0038"/>
<dbReference type="AlphaFoldDB" id="L0F4M8"/>
<organism evidence="4 5">
    <name type="scientific">Desulfitobacterium dichloroeliminans (strain LMG P-21439 / DCA1)</name>
    <dbReference type="NCBI Taxonomy" id="871963"/>
    <lineage>
        <taxon>Bacteria</taxon>
        <taxon>Bacillati</taxon>
        <taxon>Bacillota</taxon>
        <taxon>Clostridia</taxon>
        <taxon>Eubacteriales</taxon>
        <taxon>Desulfitobacteriaceae</taxon>
        <taxon>Desulfitobacterium</taxon>
    </lineage>
</organism>
<feature type="transmembrane region" description="Helical" evidence="2">
    <location>
        <begin position="21"/>
        <end position="38"/>
    </location>
</feature>
<dbReference type="GO" id="GO:0019867">
    <property type="term" value="C:outer membrane"/>
    <property type="evidence" value="ECO:0007669"/>
    <property type="project" value="InterPro"/>
</dbReference>
<dbReference type="GO" id="GO:0009254">
    <property type="term" value="P:peptidoglycan turnover"/>
    <property type="evidence" value="ECO:0007669"/>
    <property type="project" value="InterPro"/>
</dbReference>
<dbReference type="InterPro" id="IPR036908">
    <property type="entry name" value="RlpA-like_sf"/>
</dbReference>